<comment type="similarity">
    <text evidence="3">Belongs to the biotin--protein ligase family.</text>
</comment>
<dbReference type="Pfam" id="PF08279">
    <property type="entry name" value="HTH_11"/>
    <property type="match status" value="1"/>
</dbReference>
<dbReference type="InterPro" id="IPR003142">
    <property type="entry name" value="BPL_C"/>
</dbReference>
<gene>
    <name evidence="3 5" type="primary">birA</name>
    <name evidence="5" type="ORF">Ctaglu_27290</name>
</gene>
<evidence type="ECO:0000256" key="3">
    <source>
        <dbReference type="HAMAP-Rule" id="MF_00978"/>
    </source>
</evidence>
<dbReference type="GO" id="GO:0016740">
    <property type="term" value="F:transferase activity"/>
    <property type="evidence" value="ECO:0007669"/>
    <property type="project" value="UniProtKB-ARBA"/>
</dbReference>
<dbReference type="GO" id="GO:0005737">
    <property type="term" value="C:cytoplasm"/>
    <property type="evidence" value="ECO:0007669"/>
    <property type="project" value="TreeGrafter"/>
</dbReference>
<dbReference type="Pfam" id="PF02237">
    <property type="entry name" value="BPL_C"/>
    <property type="match status" value="1"/>
</dbReference>
<evidence type="ECO:0000256" key="1">
    <source>
        <dbReference type="ARBA" id="ARBA00022598"/>
    </source>
</evidence>
<dbReference type="InterPro" id="IPR036388">
    <property type="entry name" value="WH-like_DNA-bd_sf"/>
</dbReference>
<dbReference type="PANTHER" id="PTHR12835:SF5">
    <property type="entry name" value="BIOTIN--PROTEIN LIGASE"/>
    <property type="match status" value="1"/>
</dbReference>
<dbReference type="InterPro" id="IPR030855">
    <property type="entry name" value="Bifunct_BirA"/>
</dbReference>
<dbReference type="Gene3D" id="1.10.10.10">
    <property type="entry name" value="Winged helix-like DNA-binding domain superfamily/Winged helix DNA-binding domain"/>
    <property type="match status" value="1"/>
</dbReference>
<keyword evidence="3" id="KW-0547">Nucleotide-binding</keyword>
<dbReference type="CDD" id="cd16442">
    <property type="entry name" value="BPL"/>
    <property type="match status" value="1"/>
</dbReference>
<keyword evidence="2 3" id="KW-0092">Biotin</keyword>
<dbReference type="PROSITE" id="PS51733">
    <property type="entry name" value="BPL_LPL_CATALYTIC"/>
    <property type="match status" value="1"/>
</dbReference>
<dbReference type="SUPFAM" id="SSF46785">
    <property type="entry name" value="Winged helix' DNA-binding domain"/>
    <property type="match status" value="1"/>
</dbReference>
<keyword evidence="3" id="KW-0067">ATP-binding</keyword>
<evidence type="ECO:0000259" key="4">
    <source>
        <dbReference type="PROSITE" id="PS51733"/>
    </source>
</evidence>
<dbReference type="GO" id="GO:0004077">
    <property type="term" value="F:biotin--[biotin carboxyl-carrier protein] ligase activity"/>
    <property type="evidence" value="ECO:0007669"/>
    <property type="project" value="UniProtKB-UniRule"/>
</dbReference>
<dbReference type="NCBIfam" id="TIGR00121">
    <property type="entry name" value="birA_ligase"/>
    <property type="match status" value="1"/>
</dbReference>
<comment type="function">
    <text evidence="3">Acts both as a biotin--[acetyl-CoA-carboxylase] ligase and a repressor.</text>
</comment>
<dbReference type="Pfam" id="PF03099">
    <property type="entry name" value="BPL_LplA_LipB"/>
    <property type="match status" value="1"/>
</dbReference>
<dbReference type="GO" id="GO:0006355">
    <property type="term" value="P:regulation of DNA-templated transcription"/>
    <property type="evidence" value="ECO:0007669"/>
    <property type="project" value="UniProtKB-UniRule"/>
</dbReference>
<dbReference type="Gene3D" id="3.30.930.10">
    <property type="entry name" value="Bira Bifunctional Protein, Domain 2"/>
    <property type="match status" value="1"/>
</dbReference>
<dbReference type="InterPro" id="IPR036390">
    <property type="entry name" value="WH_DNA-bd_sf"/>
</dbReference>
<dbReference type="Proteomes" id="UP000287872">
    <property type="component" value="Unassembled WGS sequence"/>
</dbReference>
<dbReference type="SUPFAM" id="SSF55681">
    <property type="entry name" value="Class II aaRS and biotin synthetases"/>
    <property type="match status" value="1"/>
</dbReference>
<evidence type="ECO:0000313" key="6">
    <source>
        <dbReference type="Proteomes" id="UP000287872"/>
    </source>
</evidence>
<dbReference type="RefSeq" id="WP_373861679.1">
    <property type="nucleotide sequence ID" value="NZ_BHYK01000015.1"/>
</dbReference>
<dbReference type="Gene3D" id="2.30.30.100">
    <property type="match status" value="1"/>
</dbReference>
<feature type="binding site" evidence="3">
    <location>
        <position position="187"/>
    </location>
    <ligand>
        <name>biotin</name>
        <dbReference type="ChEBI" id="CHEBI:57586"/>
    </ligand>
</feature>
<keyword evidence="3" id="KW-0804">Transcription</keyword>
<dbReference type="AlphaFoldDB" id="A0A401UNI9"/>
<feature type="domain" description="BPL/LPL catalytic" evidence="4">
    <location>
        <begin position="70"/>
        <end position="260"/>
    </location>
</feature>
<sequence>MDITKEKIIKLLKESGNDFISGQKISEELGVSRAAIWKYINTIKEDGYEIEAISRKGYRIISSPDILTLDEIKDFLSTQYIGKNVIHYDSIGSTNSIAKKLADAGEEHGTVIISEEQTTGRGRLGRNWISPKYKGIWMSIILRPNIVTENISQITLIGAAAVQQAIMKMGIKTSIKWPNDIVINSRKVCGILTEMTGEIDHINYLVMGIGINVNLEKKDIPMDLKSVATSLTIETGKYIDRKLLLANVLNIFEVLYNDFVENGNVSETMEICRENSLLIGKEIQLKNRGKQVKAKVIDISDSGELVIENQQGITEYIVSGEVSISGIYGYGE</sequence>
<comment type="catalytic activity">
    <reaction evidence="3">
        <text>biotin + L-lysyl-[protein] + ATP = N(6)-biotinyl-L-lysyl-[protein] + AMP + diphosphate + H(+)</text>
        <dbReference type="Rhea" id="RHEA:11756"/>
        <dbReference type="Rhea" id="RHEA-COMP:9752"/>
        <dbReference type="Rhea" id="RHEA-COMP:10505"/>
        <dbReference type="ChEBI" id="CHEBI:15378"/>
        <dbReference type="ChEBI" id="CHEBI:29969"/>
        <dbReference type="ChEBI" id="CHEBI:30616"/>
        <dbReference type="ChEBI" id="CHEBI:33019"/>
        <dbReference type="ChEBI" id="CHEBI:57586"/>
        <dbReference type="ChEBI" id="CHEBI:83144"/>
        <dbReference type="ChEBI" id="CHEBI:456215"/>
        <dbReference type="EC" id="6.3.4.15"/>
    </reaction>
</comment>
<comment type="caution">
    <text evidence="5">The sequence shown here is derived from an EMBL/GenBank/DDBJ whole genome shotgun (WGS) entry which is preliminary data.</text>
</comment>
<reference evidence="5 6" key="1">
    <citation type="submission" date="2018-11" db="EMBL/GenBank/DDBJ databases">
        <title>Genome sequencing and assembly of Clostridium tagluense strain A121.</title>
        <authorList>
            <person name="Murakami T."/>
            <person name="Segawa T."/>
            <person name="Shcherbakova V.A."/>
            <person name="Mori H."/>
            <person name="Yoshimura Y."/>
        </authorList>
    </citation>
    <scope>NUCLEOTIDE SEQUENCE [LARGE SCALE GENOMIC DNA]</scope>
    <source>
        <strain evidence="5 6">A121</strain>
    </source>
</reference>
<dbReference type="GO" id="GO:0009249">
    <property type="term" value="P:protein lipoylation"/>
    <property type="evidence" value="ECO:0007669"/>
    <property type="project" value="UniProtKB-ARBA"/>
</dbReference>
<dbReference type="InterPro" id="IPR045864">
    <property type="entry name" value="aa-tRNA-synth_II/BPL/LPL"/>
</dbReference>
<keyword evidence="3" id="KW-0238">DNA-binding</keyword>
<dbReference type="EMBL" id="BHYK01000015">
    <property type="protein sequence ID" value="GCD11106.1"/>
    <property type="molecule type" value="Genomic_DNA"/>
</dbReference>
<protein>
    <recommendedName>
        <fullName evidence="3">Bifunctional ligase/repressor BirA</fullName>
    </recommendedName>
    <alternativeName>
        <fullName evidence="3">Biotin--[acetyl-CoA-carboxylase] ligase</fullName>
        <ecNumber evidence="3">6.3.4.15</ecNumber>
    </alternativeName>
    <alternativeName>
        <fullName evidence="3">Biotin--protein ligase</fullName>
    </alternativeName>
    <alternativeName>
        <fullName evidence="3">Biotin-[acetyl-CoA carboxylase] synthetase</fullName>
    </alternativeName>
</protein>
<organism evidence="5 6">
    <name type="scientific">Clostridium tagluense</name>
    <dbReference type="NCBI Taxonomy" id="360422"/>
    <lineage>
        <taxon>Bacteria</taxon>
        <taxon>Bacillati</taxon>
        <taxon>Bacillota</taxon>
        <taxon>Clostridia</taxon>
        <taxon>Eubacteriales</taxon>
        <taxon>Clostridiaceae</taxon>
        <taxon>Clostridium</taxon>
    </lineage>
</organism>
<keyword evidence="6" id="KW-1185">Reference proteome</keyword>
<dbReference type="PANTHER" id="PTHR12835">
    <property type="entry name" value="BIOTIN PROTEIN LIGASE"/>
    <property type="match status" value="1"/>
</dbReference>
<name>A0A401UNI9_9CLOT</name>
<keyword evidence="3" id="KW-0805">Transcription regulation</keyword>
<keyword evidence="1 3" id="KW-0436">Ligase</keyword>
<feature type="binding site" evidence="3">
    <location>
        <begin position="93"/>
        <end position="95"/>
    </location>
    <ligand>
        <name>biotin</name>
        <dbReference type="ChEBI" id="CHEBI:57586"/>
    </ligand>
</feature>
<feature type="DNA-binding region" description="H-T-H motif" evidence="3">
    <location>
        <begin position="22"/>
        <end position="41"/>
    </location>
</feature>
<evidence type="ECO:0000256" key="2">
    <source>
        <dbReference type="ARBA" id="ARBA00023267"/>
    </source>
</evidence>
<dbReference type="GO" id="GO:0005524">
    <property type="term" value="F:ATP binding"/>
    <property type="evidence" value="ECO:0007669"/>
    <property type="project" value="UniProtKB-UniRule"/>
</dbReference>
<proteinExistence type="inferred from homology"/>
<dbReference type="GO" id="GO:0003677">
    <property type="term" value="F:DNA binding"/>
    <property type="evidence" value="ECO:0007669"/>
    <property type="project" value="UniProtKB-UniRule"/>
</dbReference>
<accession>A0A401UNI9</accession>
<evidence type="ECO:0000313" key="5">
    <source>
        <dbReference type="EMBL" id="GCD11106.1"/>
    </source>
</evidence>
<dbReference type="InterPro" id="IPR013196">
    <property type="entry name" value="HTH_11"/>
</dbReference>
<feature type="binding site" evidence="3">
    <location>
        <position position="117"/>
    </location>
    <ligand>
        <name>biotin</name>
        <dbReference type="ChEBI" id="CHEBI:57586"/>
    </ligand>
</feature>
<feature type="binding site" evidence="3">
    <location>
        <begin position="121"/>
        <end position="123"/>
    </location>
    <ligand>
        <name>biotin</name>
        <dbReference type="ChEBI" id="CHEBI:57586"/>
    </ligand>
</feature>
<dbReference type="EC" id="6.3.4.15" evidence="3"/>
<keyword evidence="3" id="KW-0678">Repressor</keyword>
<dbReference type="InterPro" id="IPR004143">
    <property type="entry name" value="BPL_LPL_catalytic"/>
</dbReference>
<dbReference type="InterPro" id="IPR004408">
    <property type="entry name" value="Biotin_CoA_COase_ligase"/>
</dbReference>
<dbReference type="HAMAP" id="MF_00978">
    <property type="entry name" value="Bifunct_BirA"/>
    <property type="match status" value="1"/>
</dbReference>